<dbReference type="AlphaFoldDB" id="A0A098GDG8"/>
<name>A0A098GDG8_LEGMI</name>
<dbReference type="InterPro" id="IPR047951">
    <property type="entry name" value="Transpos_ISL3"/>
</dbReference>
<feature type="domain" description="Transposase IS204/IS1001/IS1096/IS1165 helix-turn-helix" evidence="2">
    <location>
        <begin position="84"/>
        <end position="135"/>
    </location>
</feature>
<dbReference type="KEGG" id="tmc:LMI_0737"/>
<dbReference type="RefSeq" id="WP_432416317.1">
    <property type="nucleotide sequence ID" value="NZ_LN614830.1"/>
</dbReference>
<evidence type="ECO:0000259" key="1">
    <source>
        <dbReference type="Pfam" id="PF01610"/>
    </source>
</evidence>
<sequence length="412" mass="48451">MPKNDLILNLPGFTIKKVSGYQPLILELSYNRKARCGHCASKEVRKKASYMRRVAHELIGHRRSELHFKAYKLYCNSCKRYGNQQFPGINKYQRSTWRLQAAVFHDHTRGISQKDLAKQYSKGKATIERWYQQHYREQERELKNAPCPAVLGIDEHSFSRKQRYATTLCDLRKHKVFDIVKGRSSADLKDYFKNLEGKERVKVVCIDLSTSYRALVKQHFPNAQIVADRFHVIRLINQLTLQTFHQIDPTIKYQRGLLAALKTNPENLTTKRLSLRNHYLEQQPAIAAIYDFKQELHQLLTKKHCTAKECKRLLPRFLEMINELRHSPFQPLKTLGNTLFRWKDEVARMLRFTKNNGITEGFHRKMKLIQRRAYGFKNFENYRTQGALLLTISAPVIGKDPNYRTRVRVLCC</sequence>
<reference evidence="5" key="1">
    <citation type="submission" date="2014-09" db="EMBL/GenBank/DDBJ databases">
        <authorList>
            <person name="Gomez-Valero L."/>
        </authorList>
    </citation>
    <scope>NUCLEOTIDE SEQUENCE [LARGE SCALE GENOMIC DNA]</scope>
    <source>
        <strain evidence="5">ATCC33218</strain>
    </source>
</reference>
<dbReference type="Pfam" id="PF01610">
    <property type="entry name" value="DDE_Tnp_ISL3"/>
    <property type="match status" value="1"/>
</dbReference>
<organism evidence="4 5">
    <name type="scientific">Legionella micdadei</name>
    <name type="common">Tatlockia micdadei</name>
    <dbReference type="NCBI Taxonomy" id="451"/>
    <lineage>
        <taxon>Bacteria</taxon>
        <taxon>Pseudomonadati</taxon>
        <taxon>Pseudomonadota</taxon>
        <taxon>Gammaproteobacteria</taxon>
        <taxon>Legionellales</taxon>
        <taxon>Legionellaceae</taxon>
        <taxon>Legionella</taxon>
    </lineage>
</organism>
<accession>A0A098GDG8</accession>
<dbReference type="InterPro" id="IPR029261">
    <property type="entry name" value="Transposase_Znf"/>
</dbReference>
<dbReference type="NCBIfam" id="NF033550">
    <property type="entry name" value="transpos_ISL3"/>
    <property type="match status" value="1"/>
</dbReference>
<evidence type="ECO:0000259" key="2">
    <source>
        <dbReference type="Pfam" id="PF13542"/>
    </source>
</evidence>
<dbReference type="PANTHER" id="PTHR33498:SF1">
    <property type="entry name" value="TRANSPOSASE FOR INSERTION SEQUENCE ELEMENT IS1557"/>
    <property type="match status" value="1"/>
</dbReference>
<evidence type="ECO:0000259" key="3">
    <source>
        <dbReference type="Pfam" id="PF14690"/>
    </source>
</evidence>
<gene>
    <name evidence="4" type="ORF">LMI_0737</name>
</gene>
<dbReference type="PANTHER" id="PTHR33498">
    <property type="entry name" value="TRANSPOSASE FOR INSERTION SEQUENCE ELEMENT IS1557"/>
    <property type="match status" value="1"/>
</dbReference>
<dbReference type="InterPro" id="IPR032877">
    <property type="entry name" value="Transposase_HTH"/>
</dbReference>
<dbReference type="InterPro" id="IPR002560">
    <property type="entry name" value="Transposase_DDE"/>
</dbReference>
<dbReference type="HOGENOM" id="CLU_041900_1_1_6"/>
<feature type="domain" description="Transposase IS204/IS1001/IS1096/IS1165 zinc-finger" evidence="3">
    <location>
        <begin position="33"/>
        <end position="78"/>
    </location>
</feature>
<dbReference type="Proteomes" id="UP000032414">
    <property type="component" value="Chromosome I"/>
</dbReference>
<dbReference type="Pfam" id="PF14690">
    <property type="entry name" value="Zn_ribbon_ISL3"/>
    <property type="match status" value="1"/>
</dbReference>
<dbReference type="EMBL" id="LN614830">
    <property type="protein sequence ID" value="CEG60060.1"/>
    <property type="molecule type" value="Genomic_DNA"/>
</dbReference>
<protein>
    <submittedName>
        <fullName evidence="4">Transposase</fullName>
    </submittedName>
</protein>
<dbReference type="Pfam" id="PF13542">
    <property type="entry name" value="HTH_Tnp_ISL3"/>
    <property type="match status" value="1"/>
</dbReference>
<evidence type="ECO:0000313" key="4">
    <source>
        <dbReference type="EMBL" id="CEG60060.1"/>
    </source>
</evidence>
<evidence type="ECO:0000313" key="5">
    <source>
        <dbReference type="Proteomes" id="UP000032414"/>
    </source>
</evidence>
<proteinExistence type="predicted"/>
<feature type="domain" description="Transposase IS204/IS1001/IS1096/IS1165 DDE" evidence="1">
    <location>
        <begin position="151"/>
        <end position="384"/>
    </location>
</feature>